<dbReference type="Gene3D" id="1.10.630.10">
    <property type="entry name" value="Cytochrome P450"/>
    <property type="match status" value="1"/>
</dbReference>
<organism evidence="2 3">
    <name type="scientific">Stakelama saccharophila</name>
    <dbReference type="NCBI Taxonomy" id="3075605"/>
    <lineage>
        <taxon>Bacteria</taxon>
        <taxon>Pseudomonadati</taxon>
        <taxon>Pseudomonadota</taxon>
        <taxon>Alphaproteobacteria</taxon>
        <taxon>Sphingomonadales</taxon>
        <taxon>Sphingomonadaceae</taxon>
        <taxon>Stakelama</taxon>
    </lineage>
</organism>
<evidence type="ECO:0000313" key="3">
    <source>
        <dbReference type="Proteomes" id="UP001302249"/>
    </source>
</evidence>
<dbReference type="SUPFAM" id="SSF48264">
    <property type="entry name" value="Cytochrome P450"/>
    <property type="match status" value="1"/>
</dbReference>
<reference evidence="2 3" key="1">
    <citation type="submission" date="2023-09" db="EMBL/GenBank/DDBJ databases">
        <authorList>
            <person name="Rey-Velasco X."/>
        </authorList>
    </citation>
    <scope>NUCLEOTIDE SEQUENCE [LARGE SCALE GENOMIC DNA]</scope>
    <source>
        <strain evidence="2 3">W311</strain>
    </source>
</reference>
<proteinExistence type="inferred from homology"/>
<dbReference type="RefSeq" id="WP_313917483.1">
    <property type="nucleotide sequence ID" value="NZ_CP135076.1"/>
</dbReference>
<accession>A0ABZ0BEA0</accession>
<dbReference type="InterPro" id="IPR036396">
    <property type="entry name" value="Cyt_P450_sf"/>
</dbReference>
<name>A0ABZ0BEA0_9SPHN</name>
<dbReference type="Proteomes" id="UP001302249">
    <property type="component" value="Chromosome"/>
</dbReference>
<evidence type="ECO:0000313" key="2">
    <source>
        <dbReference type="EMBL" id="WNO54699.1"/>
    </source>
</evidence>
<sequence length="421" mass="46911">MPIPADPAFDSTLSFLREGYDYIGNRCRRLGSDIFTARLMLRPVTCIAGEDAARHFYDGEHFTRVGAMPPTTVRLLQDKGSVQALDGAAHRARKAMFLAMMDDAAIHAAGDMFDRQWDRALRRWREAGAITFHDEAVRLCTATACEWIGLSLGRASLDKRAEEQAAMVAGAGSVGPNLARGLWLRRRSERWARRVIHALRDGRLAADSQTPIARLATFRDANGALLDRKTAGVELLNLLRPTVAVARFLTFAGLALHEHPAAAQWLGDARDPARVHAFAQEVRRYYPFFPVIGGRVRKPFTWRGHDFGDGDWVLLGLHATNHDPRLWDRPERFDPARRPESLDDGFRLVPQGAGDHAADHRCPGEWLTLELMRRAIVRLRALGAAVPPQDLTVPLDRFPTLPRSGLRLRMPAGDGAASRPR</sequence>
<dbReference type="Pfam" id="PF00067">
    <property type="entry name" value="p450"/>
    <property type="match status" value="1"/>
</dbReference>
<gene>
    <name evidence="2" type="ORF">RPR59_05470</name>
</gene>
<evidence type="ECO:0000256" key="1">
    <source>
        <dbReference type="ARBA" id="ARBA00010617"/>
    </source>
</evidence>
<dbReference type="CDD" id="cd11067">
    <property type="entry name" value="CYP152"/>
    <property type="match status" value="1"/>
</dbReference>
<dbReference type="PANTHER" id="PTHR46696">
    <property type="entry name" value="P450, PUTATIVE (EUROFUNG)-RELATED"/>
    <property type="match status" value="1"/>
</dbReference>
<dbReference type="PANTHER" id="PTHR46696:SF1">
    <property type="entry name" value="CYTOCHROME P450 YJIB-RELATED"/>
    <property type="match status" value="1"/>
</dbReference>
<keyword evidence="3" id="KW-1185">Reference proteome</keyword>
<protein>
    <submittedName>
        <fullName evidence="2">Cytochrome P450</fullName>
    </submittedName>
</protein>
<comment type="similarity">
    <text evidence="1">Belongs to the cytochrome P450 family.</text>
</comment>
<dbReference type="InterPro" id="IPR001128">
    <property type="entry name" value="Cyt_P450"/>
</dbReference>
<dbReference type="EMBL" id="CP135076">
    <property type="protein sequence ID" value="WNO54699.1"/>
    <property type="molecule type" value="Genomic_DNA"/>
</dbReference>